<dbReference type="GeneID" id="42005391"/>
<dbReference type="InterPro" id="IPR006565">
    <property type="entry name" value="BTP"/>
</dbReference>
<dbReference type="EMBL" id="QEAO01000026">
    <property type="protein sequence ID" value="TPX32828.1"/>
    <property type="molecule type" value="Genomic_DNA"/>
</dbReference>
<organism evidence="8 9">
    <name type="scientific">Synchytrium microbalum</name>
    <dbReference type="NCBI Taxonomy" id="1806994"/>
    <lineage>
        <taxon>Eukaryota</taxon>
        <taxon>Fungi</taxon>
        <taxon>Fungi incertae sedis</taxon>
        <taxon>Chytridiomycota</taxon>
        <taxon>Chytridiomycota incertae sedis</taxon>
        <taxon>Chytridiomycetes</taxon>
        <taxon>Synchytriales</taxon>
        <taxon>Synchytriaceae</taxon>
        <taxon>Synchytrium</taxon>
    </lineage>
</organism>
<evidence type="ECO:0000313" key="8">
    <source>
        <dbReference type="EMBL" id="TPX32828.1"/>
    </source>
</evidence>
<dbReference type="Gene3D" id="1.10.20.10">
    <property type="entry name" value="Histone, subunit A"/>
    <property type="match status" value="1"/>
</dbReference>
<dbReference type="GO" id="GO:0005669">
    <property type="term" value="C:transcription factor TFIID complex"/>
    <property type="evidence" value="ECO:0007669"/>
    <property type="project" value="InterPro"/>
</dbReference>
<evidence type="ECO:0000256" key="2">
    <source>
        <dbReference type="ARBA" id="ARBA00008767"/>
    </source>
</evidence>
<evidence type="ECO:0000256" key="3">
    <source>
        <dbReference type="ARBA" id="ARBA00017307"/>
    </source>
</evidence>
<sequence>MVSPYEIQLLRAIVATQLRRTGFDEASSRAVDVLTDILIAYLHRLGSRVKSYAEHATRTMPTPLDLLFVFDEFRISIGDLQSFAEIHQDTAPIQIKPTLEAKNVELYKYINPASSMIRVDDTTGTRKDHIPPHFPLLPSAHTYLQTPITLWNEESDPIKKHEQHAQQAKQAEDALVKLYRASLVARGTEEDSIFSFEAAVKVKT</sequence>
<comment type="subcellular location">
    <subcellularLocation>
        <location evidence="1">Nucleus</location>
    </subcellularLocation>
</comment>
<feature type="domain" description="Bromodomain associated" evidence="7">
    <location>
        <begin position="3"/>
        <end position="79"/>
    </location>
</feature>
<keyword evidence="5" id="KW-0804">Transcription</keyword>
<dbReference type="OrthoDB" id="2193813at2759"/>
<dbReference type="SMART" id="SM00576">
    <property type="entry name" value="BTP"/>
    <property type="match status" value="1"/>
</dbReference>
<keyword evidence="9" id="KW-1185">Reference proteome</keyword>
<gene>
    <name evidence="8" type="ORF">SmJEL517_g04166</name>
</gene>
<evidence type="ECO:0000256" key="6">
    <source>
        <dbReference type="ARBA" id="ARBA00023242"/>
    </source>
</evidence>
<dbReference type="InterPro" id="IPR019473">
    <property type="entry name" value="TFIID_su8_C"/>
</dbReference>
<accession>A0A507C0D4</accession>
<dbReference type="RefSeq" id="XP_031023965.1">
    <property type="nucleotide sequence ID" value="XM_031170094.1"/>
</dbReference>
<keyword evidence="4" id="KW-0805">Transcription regulation</keyword>
<protein>
    <recommendedName>
        <fullName evidence="3">Transcription initiation factor TFIID subunit 8</fullName>
    </recommendedName>
</protein>
<dbReference type="PANTHER" id="PTHR46469">
    <property type="entry name" value="TRANSCRIPTION INITIATION FACTOR TFIID SUBUNIT 8"/>
    <property type="match status" value="1"/>
</dbReference>
<dbReference type="PANTHER" id="PTHR46469:SF1">
    <property type="entry name" value="TRANSCRIPTION INITIATION FACTOR TFIID SUBUNIT 8"/>
    <property type="match status" value="1"/>
</dbReference>
<keyword evidence="6" id="KW-0539">Nucleus</keyword>
<reference evidence="8 9" key="1">
    <citation type="journal article" date="2019" name="Sci. Rep.">
        <title>Comparative genomics of chytrid fungi reveal insights into the obligate biotrophic and pathogenic lifestyle of Synchytrium endobioticum.</title>
        <authorList>
            <person name="van de Vossenberg B.T.L.H."/>
            <person name="Warris S."/>
            <person name="Nguyen H.D.T."/>
            <person name="van Gent-Pelzer M.P.E."/>
            <person name="Joly D.L."/>
            <person name="van de Geest H.C."/>
            <person name="Bonants P.J.M."/>
            <person name="Smith D.S."/>
            <person name="Levesque C.A."/>
            <person name="van der Lee T.A.J."/>
        </authorList>
    </citation>
    <scope>NUCLEOTIDE SEQUENCE [LARGE SCALE GENOMIC DNA]</scope>
    <source>
        <strain evidence="8 9">JEL517</strain>
    </source>
</reference>
<proteinExistence type="inferred from homology"/>
<evidence type="ECO:0000259" key="7">
    <source>
        <dbReference type="SMART" id="SM00576"/>
    </source>
</evidence>
<dbReference type="Pfam" id="PF07524">
    <property type="entry name" value="Bromo_TP"/>
    <property type="match status" value="1"/>
</dbReference>
<evidence type="ECO:0000256" key="4">
    <source>
        <dbReference type="ARBA" id="ARBA00023015"/>
    </source>
</evidence>
<dbReference type="STRING" id="1806994.A0A507C0D4"/>
<dbReference type="GO" id="GO:0046982">
    <property type="term" value="F:protein heterodimerization activity"/>
    <property type="evidence" value="ECO:0007669"/>
    <property type="project" value="InterPro"/>
</dbReference>
<dbReference type="Pfam" id="PF10406">
    <property type="entry name" value="TAF8_C"/>
    <property type="match status" value="1"/>
</dbReference>
<dbReference type="GO" id="GO:0006367">
    <property type="term" value="P:transcription initiation at RNA polymerase II promoter"/>
    <property type="evidence" value="ECO:0007669"/>
    <property type="project" value="TreeGrafter"/>
</dbReference>
<dbReference type="InterPro" id="IPR037818">
    <property type="entry name" value="TAF8"/>
</dbReference>
<comment type="caution">
    <text evidence="8">The sequence shown here is derived from an EMBL/GenBank/DDBJ whole genome shotgun (WGS) entry which is preliminary data.</text>
</comment>
<name>A0A507C0D4_9FUNG</name>
<dbReference type="InterPro" id="IPR009072">
    <property type="entry name" value="Histone-fold"/>
</dbReference>
<dbReference type="CDD" id="cd08049">
    <property type="entry name" value="TAF8"/>
    <property type="match status" value="1"/>
</dbReference>
<evidence type="ECO:0000256" key="5">
    <source>
        <dbReference type="ARBA" id="ARBA00023163"/>
    </source>
</evidence>
<comment type="similarity">
    <text evidence="2">Belongs to the TAF8 family.</text>
</comment>
<evidence type="ECO:0000313" key="9">
    <source>
        <dbReference type="Proteomes" id="UP000319731"/>
    </source>
</evidence>
<dbReference type="AlphaFoldDB" id="A0A507C0D4"/>
<dbReference type="Proteomes" id="UP000319731">
    <property type="component" value="Unassembled WGS sequence"/>
</dbReference>
<evidence type="ECO:0000256" key="1">
    <source>
        <dbReference type="ARBA" id="ARBA00004123"/>
    </source>
</evidence>